<dbReference type="EMBL" id="CM018039">
    <property type="protein sequence ID" value="KAA8536966.1"/>
    <property type="molecule type" value="Genomic_DNA"/>
</dbReference>
<organism evidence="1 2">
    <name type="scientific">Nyssa sinensis</name>
    <dbReference type="NCBI Taxonomy" id="561372"/>
    <lineage>
        <taxon>Eukaryota</taxon>
        <taxon>Viridiplantae</taxon>
        <taxon>Streptophyta</taxon>
        <taxon>Embryophyta</taxon>
        <taxon>Tracheophyta</taxon>
        <taxon>Spermatophyta</taxon>
        <taxon>Magnoliopsida</taxon>
        <taxon>eudicotyledons</taxon>
        <taxon>Gunneridae</taxon>
        <taxon>Pentapetalae</taxon>
        <taxon>asterids</taxon>
        <taxon>Cornales</taxon>
        <taxon>Nyssaceae</taxon>
        <taxon>Nyssa</taxon>
    </lineage>
</organism>
<evidence type="ECO:0000313" key="1">
    <source>
        <dbReference type="EMBL" id="KAA8536966.1"/>
    </source>
</evidence>
<accession>A0A5J5B434</accession>
<keyword evidence="2" id="KW-1185">Reference proteome</keyword>
<proteinExistence type="predicted"/>
<name>A0A5J5B434_9ASTE</name>
<sequence>MPLESIISSDSLLAACLSPLAARACRSSPFAICDSKVNCNMGQWFQAKSVFPWLHLLLCSFIEYSTLKFFTPALTEASYDQLLN</sequence>
<protein>
    <submittedName>
        <fullName evidence="1">Uncharacterized protein</fullName>
    </submittedName>
</protein>
<dbReference type="AlphaFoldDB" id="A0A5J5B434"/>
<gene>
    <name evidence="1" type="ORF">F0562_029444</name>
</gene>
<reference evidence="1 2" key="1">
    <citation type="submission" date="2019-09" db="EMBL/GenBank/DDBJ databases">
        <title>A chromosome-level genome assembly of the Chinese tupelo Nyssa sinensis.</title>
        <authorList>
            <person name="Yang X."/>
            <person name="Kang M."/>
            <person name="Yang Y."/>
            <person name="Xiong H."/>
            <person name="Wang M."/>
            <person name="Zhang Z."/>
            <person name="Wang Z."/>
            <person name="Wu H."/>
            <person name="Ma T."/>
            <person name="Liu J."/>
            <person name="Xi Z."/>
        </authorList>
    </citation>
    <scope>NUCLEOTIDE SEQUENCE [LARGE SCALE GENOMIC DNA]</scope>
    <source>
        <strain evidence="1">J267</strain>
        <tissue evidence="1">Leaf</tissue>
    </source>
</reference>
<evidence type="ECO:0000313" key="2">
    <source>
        <dbReference type="Proteomes" id="UP000325577"/>
    </source>
</evidence>
<dbReference type="Proteomes" id="UP000325577">
    <property type="component" value="Linkage Group LG16"/>
</dbReference>